<proteinExistence type="predicted"/>
<dbReference type="GO" id="GO:0051881">
    <property type="term" value="P:regulation of mitochondrial membrane potential"/>
    <property type="evidence" value="ECO:0007669"/>
    <property type="project" value="TreeGrafter"/>
</dbReference>
<feature type="transmembrane region" description="Helical" evidence="1">
    <location>
        <begin position="12"/>
        <end position="29"/>
    </location>
</feature>
<sequence>MHKMTKSNNDNYKSIVLLLCNTIIITIMAQRNDIRGITDGDLAHEFYEETVVTKNGRKKAKLKRIHKNLIPQGIIKLDHPCIHVDFPVVICEV</sequence>
<accession>A0A8C1YDS9</accession>
<keyword evidence="1" id="KW-0812">Transmembrane</keyword>
<name>A0A8C1YDS9_CYPCA</name>
<organism evidence="2 3">
    <name type="scientific">Cyprinus carpio</name>
    <name type="common">Common carp</name>
    <dbReference type="NCBI Taxonomy" id="7962"/>
    <lineage>
        <taxon>Eukaryota</taxon>
        <taxon>Metazoa</taxon>
        <taxon>Chordata</taxon>
        <taxon>Craniata</taxon>
        <taxon>Vertebrata</taxon>
        <taxon>Euteleostomi</taxon>
        <taxon>Actinopterygii</taxon>
        <taxon>Neopterygii</taxon>
        <taxon>Teleostei</taxon>
        <taxon>Ostariophysi</taxon>
        <taxon>Cypriniformes</taxon>
        <taxon>Cyprinidae</taxon>
        <taxon>Cyprininae</taxon>
        <taxon>Cyprinus</taxon>
    </lineage>
</organism>
<evidence type="ECO:0000313" key="3">
    <source>
        <dbReference type="Proteomes" id="UP000694427"/>
    </source>
</evidence>
<keyword evidence="1" id="KW-1133">Transmembrane helix</keyword>
<dbReference type="PANTHER" id="PTHR15453:SF10">
    <property type="entry name" value="TUMOR SUPPRESSOR CANDIDATE 2"/>
    <property type="match status" value="1"/>
</dbReference>
<keyword evidence="3" id="KW-1185">Reference proteome</keyword>
<dbReference type="Ensembl" id="ENSCCRT00010134014.1">
    <property type="protein sequence ID" value="ENSCCRP00010120659.1"/>
    <property type="gene ID" value="ENSCCRG00010052745.1"/>
</dbReference>
<reference evidence="2" key="1">
    <citation type="submission" date="2025-08" db="UniProtKB">
        <authorList>
            <consortium name="Ensembl"/>
        </authorList>
    </citation>
    <scope>IDENTIFICATION</scope>
</reference>
<dbReference type="AlphaFoldDB" id="A0A8C1YDS9"/>
<protein>
    <submittedName>
        <fullName evidence="2">Tumor suppressor 2, mitochondrial calcium regulator b</fullName>
    </submittedName>
</protein>
<dbReference type="InterPro" id="IPR029393">
    <property type="entry name" value="FUS1"/>
</dbReference>
<reference evidence="2" key="2">
    <citation type="submission" date="2025-09" db="UniProtKB">
        <authorList>
            <consortium name="Ensembl"/>
        </authorList>
    </citation>
    <scope>IDENTIFICATION</scope>
</reference>
<dbReference type="Pfam" id="PF15000">
    <property type="entry name" value="TUSC2"/>
    <property type="match status" value="1"/>
</dbReference>
<keyword evidence="1" id="KW-0472">Membrane</keyword>
<evidence type="ECO:0000313" key="2">
    <source>
        <dbReference type="Ensembl" id="ENSCCRP00010120659.1"/>
    </source>
</evidence>
<dbReference type="Proteomes" id="UP000694427">
    <property type="component" value="Unplaced"/>
</dbReference>
<dbReference type="PANTHER" id="PTHR15453">
    <property type="entry name" value="TUMOR SUPPRESSOR CANDIDATE 2"/>
    <property type="match status" value="1"/>
</dbReference>
<dbReference type="GO" id="GO:0005739">
    <property type="term" value="C:mitochondrion"/>
    <property type="evidence" value="ECO:0007669"/>
    <property type="project" value="TreeGrafter"/>
</dbReference>
<dbReference type="GO" id="GO:0006954">
    <property type="term" value="P:inflammatory response"/>
    <property type="evidence" value="ECO:0007669"/>
    <property type="project" value="TreeGrafter"/>
</dbReference>
<evidence type="ECO:0000256" key="1">
    <source>
        <dbReference type="SAM" id="Phobius"/>
    </source>
</evidence>